<dbReference type="Gene3D" id="3.30.70.270">
    <property type="match status" value="1"/>
</dbReference>
<dbReference type="EMBL" id="JAMXQS010000007">
    <property type="protein sequence ID" value="MCO6051185.1"/>
    <property type="molecule type" value="Genomic_DNA"/>
</dbReference>
<dbReference type="PROSITE" id="PS50887">
    <property type="entry name" value="GGDEF"/>
    <property type="match status" value="1"/>
</dbReference>
<dbReference type="InterPro" id="IPR029787">
    <property type="entry name" value="Nucleotide_cyclase"/>
</dbReference>
<evidence type="ECO:0000313" key="2">
    <source>
        <dbReference type="EMBL" id="MCO6051185.1"/>
    </source>
</evidence>
<dbReference type="InterPro" id="IPR043128">
    <property type="entry name" value="Rev_trsase/Diguanyl_cyclase"/>
</dbReference>
<accession>A0ABT1CAH8</accession>
<dbReference type="Proteomes" id="UP001205906">
    <property type="component" value="Unassembled WGS sequence"/>
</dbReference>
<dbReference type="InterPro" id="IPR000160">
    <property type="entry name" value="GGDEF_dom"/>
</dbReference>
<dbReference type="NCBIfam" id="TIGR00254">
    <property type="entry name" value="GGDEF"/>
    <property type="match status" value="1"/>
</dbReference>
<dbReference type="InterPro" id="IPR029016">
    <property type="entry name" value="GAF-like_dom_sf"/>
</dbReference>
<sequence length="343" mass="37596">MYPVPANEKERQATVDSLGLSERLINQSVRSPALMALVNIGRELFDLPVVVVNLIDNDWQHALASCGFDEPGLPRSDSICAHAIMQDDIFIVPDLWADERFAHLAYVQRAPFLRFYAGIPLSIHPGHNIGSLCLLGPEPREFSEHDKARLRDLGLLAANMLQLEQANVKLTTNEKALKDAANTDPLTGCLNRLGLREEIGNLFELAIDPNHGAGLVYVDIDHFKTVNDSFGHPAGDTVLREVANRIKGVVRGKDLVARIGGDEFCVVLRDVPGLREVETIATRLVDAFKRPITLPDRDLRCSISVGAALAPTHATTREGIAHQADIALYRAKEAGRGTFRIAA</sequence>
<dbReference type="SMART" id="SM00065">
    <property type="entry name" value="GAF"/>
    <property type="match status" value="1"/>
</dbReference>
<dbReference type="InterPro" id="IPR003018">
    <property type="entry name" value="GAF"/>
</dbReference>
<dbReference type="Gene3D" id="3.30.450.40">
    <property type="match status" value="1"/>
</dbReference>
<organism evidence="2 3">
    <name type="scientific">Mesorhizobium liriopis</name>
    <dbReference type="NCBI Taxonomy" id="2953882"/>
    <lineage>
        <taxon>Bacteria</taxon>
        <taxon>Pseudomonadati</taxon>
        <taxon>Pseudomonadota</taxon>
        <taxon>Alphaproteobacteria</taxon>
        <taxon>Hyphomicrobiales</taxon>
        <taxon>Phyllobacteriaceae</taxon>
        <taxon>Mesorhizobium</taxon>
    </lineage>
</organism>
<dbReference type="SUPFAM" id="SSF55781">
    <property type="entry name" value="GAF domain-like"/>
    <property type="match status" value="1"/>
</dbReference>
<dbReference type="SMART" id="SM00267">
    <property type="entry name" value="GGDEF"/>
    <property type="match status" value="1"/>
</dbReference>
<comment type="caution">
    <text evidence="2">The sequence shown here is derived from an EMBL/GenBank/DDBJ whole genome shotgun (WGS) entry which is preliminary data.</text>
</comment>
<name>A0ABT1CAH8_9HYPH</name>
<feature type="domain" description="GGDEF" evidence="1">
    <location>
        <begin position="211"/>
        <end position="343"/>
    </location>
</feature>
<evidence type="ECO:0000313" key="3">
    <source>
        <dbReference type="Proteomes" id="UP001205906"/>
    </source>
</evidence>
<evidence type="ECO:0000259" key="1">
    <source>
        <dbReference type="PROSITE" id="PS50887"/>
    </source>
</evidence>
<dbReference type="SUPFAM" id="SSF55073">
    <property type="entry name" value="Nucleotide cyclase"/>
    <property type="match status" value="1"/>
</dbReference>
<dbReference type="InterPro" id="IPR052163">
    <property type="entry name" value="DGC-Regulatory_Protein"/>
</dbReference>
<dbReference type="Pfam" id="PF00990">
    <property type="entry name" value="GGDEF"/>
    <property type="match status" value="1"/>
</dbReference>
<protein>
    <submittedName>
        <fullName evidence="2">Sensor domain-containing diguanylate cyclase</fullName>
    </submittedName>
</protein>
<keyword evidence="3" id="KW-1185">Reference proteome</keyword>
<proteinExistence type="predicted"/>
<dbReference type="RefSeq" id="WP_252820487.1">
    <property type="nucleotide sequence ID" value="NZ_JAMXQS010000007.1"/>
</dbReference>
<gene>
    <name evidence="2" type="ORF">NGM99_15475</name>
</gene>
<dbReference type="PANTHER" id="PTHR46663:SF2">
    <property type="entry name" value="GGDEF DOMAIN-CONTAINING PROTEIN"/>
    <property type="match status" value="1"/>
</dbReference>
<dbReference type="CDD" id="cd01949">
    <property type="entry name" value="GGDEF"/>
    <property type="match status" value="1"/>
</dbReference>
<dbReference type="Pfam" id="PF13185">
    <property type="entry name" value="GAF_2"/>
    <property type="match status" value="1"/>
</dbReference>
<reference evidence="2 3" key="1">
    <citation type="submission" date="2022-06" db="EMBL/GenBank/DDBJ databases">
        <title>Mesorhizobium sp. strain RP14 Genome sequencing and assembly.</title>
        <authorList>
            <person name="Kim I."/>
        </authorList>
    </citation>
    <scope>NUCLEOTIDE SEQUENCE [LARGE SCALE GENOMIC DNA]</scope>
    <source>
        <strain evidence="3">RP14(2022)</strain>
    </source>
</reference>
<dbReference type="PANTHER" id="PTHR46663">
    <property type="entry name" value="DIGUANYLATE CYCLASE DGCT-RELATED"/>
    <property type="match status" value="1"/>
</dbReference>